<dbReference type="PANTHER" id="PTHR43308:SF5">
    <property type="entry name" value="S-LAYER PROTEIN _ PEPTIDOGLYCAN ENDO-BETA-N-ACETYLGLUCOSAMINIDASE"/>
    <property type="match status" value="1"/>
</dbReference>
<dbReference type="InterPro" id="IPR011042">
    <property type="entry name" value="6-blade_b-propeller_TolB-like"/>
</dbReference>
<dbReference type="InterPro" id="IPR013378">
    <property type="entry name" value="InlB-like_B-rpt"/>
</dbReference>
<dbReference type="SUPFAM" id="SSF101898">
    <property type="entry name" value="NHL repeat"/>
    <property type="match status" value="1"/>
</dbReference>
<dbReference type="GO" id="GO:0030313">
    <property type="term" value="C:cell envelope"/>
    <property type="evidence" value="ECO:0007669"/>
    <property type="project" value="UniProtKB-SubCell"/>
</dbReference>
<reference evidence="3 4" key="1">
    <citation type="journal article" date="2009" name="Int. J. Syst. Evol. Microbiol.">
        <title>Paenibacillus contaminans sp. nov., isolated from a contaminated laboratory plate.</title>
        <authorList>
            <person name="Chou J.H."/>
            <person name="Lee J.H."/>
            <person name="Lin M.C."/>
            <person name="Chang P.S."/>
            <person name="Arun A.B."/>
            <person name="Young C.C."/>
            <person name="Chen W.M."/>
        </authorList>
    </citation>
    <scope>NUCLEOTIDE SEQUENCE [LARGE SCALE GENOMIC DNA]</scope>
    <source>
        <strain evidence="3 4">CKOBP-6</strain>
    </source>
</reference>
<evidence type="ECO:0000259" key="2">
    <source>
        <dbReference type="PROSITE" id="PS51272"/>
    </source>
</evidence>
<name>A0A329M3U4_9BACL</name>
<dbReference type="Gene3D" id="2.60.40.1080">
    <property type="match status" value="1"/>
</dbReference>
<dbReference type="Pfam" id="PF00395">
    <property type="entry name" value="SLH"/>
    <property type="match status" value="3"/>
</dbReference>
<keyword evidence="4" id="KW-1185">Reference proteome</keyword>
<evidence type="ECO:0000313" key="4">
    <source>
        <dbReference type="Proteomes" id="UP000250369"/>
    </source>
</evidence>
<dbReference type="InterPro" id="IPR044060">
    <property type="entry name" value="Bacterial_rp_domain"/>
</dbReference>
<feature type="domain" description="SLH" evidence="2">
    <location>
        <begin position="1060"/>
        <end position="1123"/>
    </location>
</feature>
<dbReference type="InterPro" id="IPR001119">
    <property type="entry name" value="SLH_dom"/>
</dbReference>
<dbReference type="EMBL" id="QMFB01000026">
    <property type="protein sequence ID" value="RAV14420.1"/>
    <property type="molecule type" value="Genomic_DNA"/>
</dbReference>
<dbReference type="InterPro" id="IPR008964">
    <property type="entry name" value="Invasin/intimin_cell_adhesion"/>
</dbReference>
<evidence type="ECO:0000256" key="1">
    <source>
        <dbReference type="ARBA" id="ARBA00004196"/>
    </source>
</evidence>
<dbReference type="AlphaFoldDB" id="A0A329M3U4"/>
<comment type="caution">
    <text evidence="3">The sequence shown here is derived from an EMBL/GenBank/DDBJ whole genome shotgun (WGS) entry which is preliminary data.</text>
</comment>
<feature type="domain" description="SLH" evidence="2">
    <location>
        <begin position="1000"/>
        <end position="1059"/>
    </location>
</feature>
<dbReference type="PROSITE" id="PS51272">
    <property type="entry name" value="SLH"/>
    <property type="match status" value="3"/>
</dbReference>
<dbReference type="SUPFAM" id="SSF49373">
    <property type="entry name" value="Invasin/intimin cell-adhesion fragments"/>
    <property type="match status" value="1"/>
</dbReference>
<dbReference type="InterPro" id="IPR010620">
    <property type="entry name" value="SBBP_repeat"/>
</dbReference>
<dbReference type="Gene3D" id="2.60.40.4270">
    <property type="entry name" value="Listeria-Bacteroides repeat domain"/>
    <property type="match status" value="3"/>
</dbReference>
<dbReference type="Pfam" id="PF18998">
    <property type="entry name" value="Flg_new_2"/>
    <property type="match status" value="1"/>
</dbReference>
<dbReference type="NCBIfam" id="TIGR02543">
    <property type="entry name" value="List_Bact_rpt"/>
    <property type="match status" value="2"/>
</dbReference>
<dbReference type="Pfam" id="PF06739">
    <property type="entry name" value="SBBP"/>
    <property type="match status" value="1"/>
</dbReference>
<dbReference type="InterPro" id="IPR003343">
    <property type="entry name" value="Big_2"/>
</dbReference>
<dbReference type="Gene3D" id="2.120.10.30">
    <property type="entry name" value="TolB, C-terminal domain"/>
    <property type="match status" value="1"/>
</dbReference>
<dbReference type="SMART" id="SM00635">
    <property type="entry name" value="BID_2"/>
    <property type="match status" value="1"/>
</dbReference>
<organism evidence="3 4">
    <name type="scientific">Paenibacillus contaminans</name>
    <dbReference type="NCBI Taxonomy" id="450362"/>
    <lineage>
        <taxon>Bacteria</taxon>
        <taxon>Bacillati</taxon>
        <taxon>Bacillota</taxon>
        <taxon>Bacilli</taxon>
        <taxon>Bacillales</taxon>
        <taxon>Paenibacillaceae</taxon>
        <taxon>Paenibacillus</taxon>
    </lineage>
</organism>
<dbReference type="InterPro" id="IPR042229">
    <property type="entry name" value="Listeria/Bacterioides_rpt_sf"/>
</dbReference>
<dbReference type="Pfam" id="PF02368">
    <property type="entry name" value="Big_2"/>
    <property type="match status" value="1"/>
</dbReference>
<sequence length="1191" mass="125653">MYMMRCNSANTRAVSVLMSFLLVVLSLVSFIAVGSKAFAEGAYEPIDEVTPAYSGPLSWNHYSSPRNNSTIPLPGTFNYSLMALDIDDNDDIYTVGTKNSTGIVTMTGVVEKISDNGRTVTDITYNANLINPRGIAVDKNGNVYVTDNSTLGPGSVGRILKLPHGTNSWVPITGTQTFRIALGVAADDQGNVFVTEYSGTNNPLSPTGNVFMLPSGGSSWVNINGVATSFYVPWDIAADGEGNVFVSDSSPVNGFSVVQKRPPGPPTPLGGNIWTNIAPSAGQANSFFAAGISVDKFDNVYTIGLGGGVNKLRYNGGQNDWTNIAVTSDSLSVSAFDVAADSSGYFYSTNLVYGNVSKLMASVTYNANGGSGTAPIDLVGYEPYESAIVAGNSGSLARSGYLFNGWATASNATVPEYVPGDTITLTQSVTLYAVWSPLLTITYNGNGSTGGSVPTAPGYKSGDTAIVNGNTGNLVKTGHVFEGWKSTSDPLTGITYAPGDTITMTQSITLYANWTPVSTISYNGNGNTGGSVPVDSGAYKQGVTATVYGNTGNLVKPYHIFGGWTTGSGVTEGTYAPGETFTITGNVIFYAKWIQIPKYLVTYQAGIGGSLSGSVTESVYSGSFPVSVPTATPELGNTFLGWSKDGGATLLTSLQLASTDVTEDITYTAYFKPPVTLSSLTLDSAGYTLERGSTHQTVTTAVYSDNSTFTLSSGVTYSSSNANVASVNGTGLVTALNDGQTVITATYGDKQAQAIVTVYSHESSGGGGGSTPSNPGFQIIVDGVIQEQLATAQRTTVNGRNVTTITLDNKKVMDKLEKENNNLITIPVSGDSDVVVGQLNGSLVKSLQSKDALIRIVTDKAIYTLPASQINIDNLSSQAGSGVKLEDITINIQISETPKDKATQVEGAAKQNQYTLVGAPVDFEVTASYGTRTVPANKFNSYVERKIVLPDGTDASDVTTGVVWTEDRKLGHVPTIVVKENGKTYAIINSLTNSTYSVVYNPREMNDVKGHWAQADVNDMSSRLIVNGMTATDFHPDASITRAEFVAIVTRGLGIQENAYADSFKDVTINSWYARTVQAAIDYKLIDGYEDGTFRPDQNITRQEATAVLARAASIAKLKSELPAAEVTRVLSTFKDGSEIASWARTNVAAAISLNLMNGRGEKLEVDANLTRAETAALVRRLLQAAKLINS</sequence>
<dbReference type="Pfam" id="PF09479">
    <property type="entry name" value="Flg_new"/>
    <property type="match status" value="3"/>
</dbReference>
<gene>
    <name evidence="3" type="ORF">DQG23_31505</name>
</gene>
<protein>
    <recommendedName>
        <fullName evidence="2">SLH domain-containing protein</fullName>
    </recommendedName>
</protein>
<dbReference type="Proteomes" id="UP000250369">
    <property type="component" value="Unassembled WGS sequence"/>
</dbReference>
<feature type="domain" description="SLH" evidence="2">
    <location>
        <begin position="1131"/>
        <end position="1191"/>
    </location>
</feature>
<dbReference type="PANTHER" id="PTHR43308">
    <property type="entry name" value="OUTER MEMBRANE PROTEIN ALPHA-RELATED"/>
    <property type="match status" value="1"/>
</dbReference>
<evidence type="ECO:0000313" key="3">
    <source>
        <dbReference type="EMBL" id="RAV14420.1"/>
    </source>
</evidence>
<comment type="subcellular location">
    <subcellularLocation>
        <location evidence="1">Cell envelope</location>
    </subcellularLocation>
</comment>
<accession>A0A329M3U4</accession>
<proteinExistence type="predicted"/>
<dbReference type="InterPro" id="IPR051465">
    <property type="entry name" value="Cell_Envelope_Struct_Comp"/>
</dbReference>